<dbReference type="Gene3D" id="1.10.8.1220">
    <property type="match status" value="1"/>
</dbReference>
<feature type="coiled-coil region" evidence="21">
    <location>
        <begin position="708"/>
        <end position="788"/>
    </location>
</feature>
<dbReference type="Pfam" id="PF17857">
    <property type="entry name" value="AAA_lid_1"/>
    <property type="match status" value="1"/>
</dbReference>
<dbReference type="GeneID" id="110981882"/>
<keyword evidence="13" id="KW-0969">Cilium</keyword>
<evidence type="ECO:0000256" key="21">
    <source>
        <dbReference type="SAM" id="Coils"/>
    </source>
</evidence>
<proteinExistence type="inferred from homology"/>
<keyword evidence="16" id="KW-0966">Cell projection</keyword>
<dbReference type="FunFam" id="1.10.287.2620:FF:000002">
    <property type="entry name" value="Dynein heavy chain 2, axonemal"/>
    <property type="match status" value="1"/>
</dbReference>
<gene>
    <name evidence="25" type="primary">LOC110981882</name>
</gene>
<evidence type="ECO:0000256" key="22">
    <source>
        <dbReference type="SAM" id="MobiDB-lite"/>
    </source>
</evidence>
<accession>A0A8B7YW91</accession>
<dbReference type="FunFam" id="3.40.50.300:FF:000044">
    <property type="entry name" value="Dynein heavy chain 5, axonemal"/>
    <property type="match status" value="1"/>
</dbReference>
<dbReference type="GO" id="GO:0051959">
    <property type="term" value="F:dynein light intermediate chain binding"/>
    <property type="evidence" value="ECO:0007669"/>
    <property type="project" value="InterPro"/>
</dbReference>
<keyword evidence="5" id="KW-0963">Cytoplasm</keyword>
<evidence type="ECO:0000256" key="15">
    <source>
        <dbReference type="ARBA" id="ARBA00023212"/>
    </source>
</evidence>
<evidence type="ECO:0000256" key="16">
    <source>
        <dbReference type="ARBA" id="ARBA00023273"/>
    </source>
</evidence>
<evidence type="ECO:0000259" key="23">
    <source>
        <dbReference type="SMART" id="SM00382"/>
    </source>
</evidence>
<dbReference type="Pfam" id="PF18199">
    <property type="entry name" value="Dynein_C"/>
    <property type="match status" value="1"/>
</dbReference>
<evidence type="ECO:0000313" key="24">
    <source>
        <dbReference type="Proteomes" id="UP000694845"/>
    </source>
</evidence>
<dbReference type="Gene3D" id="3.20.180.20">
    <property type="entry name" value="Dynein heavy chain, N-terminal domain 2"/>
    <property type="match status" value="1"/>
</dbReference>
<feature type="coiled-coil region" evidence="21">
    <location>
        <begin position="2845"/>
        <end position="2907"/>
    </location>
</feature>
<keyword evidence="15" id="KW-0206">Cytoskeleton</keyword>
<evidence type="ECO:0000256" key="10">
    <source>
        <dbReference type="ARBA" id="ARBA00022846"/>
    </source>
</evidence>
<dbReference type="SMART" id="SM00382">
    <property type="entry name" value="AAA"/>
    <property type="match status" value="2"/>
</dbReference>
<dbReference type="SUPFAM" id="SSF52540">
    <property type="entry name" value="P-loop containing nucleoside triphosphate hydrolases"/>
    <property type="match status" value="4"/>
</dbReference>
<comment type="subcellular location">
    <subcellularLocation>
        <location evidence="1">Cell projection</location>
        <location evidence="1">Cilium</location>
        <location evidence="1">Flagellum</location>
    </subcellularLocation>
    <subcellularLocation>
        <location evidence="2">Cytoplasm</location>
        <location evidence="2">Cytoskeleton</location>
        <location evidence="2">Cilium axoneme</location>
    </subcellularLocation>
</comment>
<keyword evidence="24" id="KW-1185">Reference proteome</keyword>
<dbReference type="InterPro" id="IPR041589">
    <property type="entry name" value="DNAH3_AAA_lid_1"/>
</dbReference>
<dbReference type="FunFam" id="1.20.1270.280:FF:000038">
    <property type="entry name" value="AT13908p"/>
    <property type="match status" value="1"/>
</dbReference>
<organism evidence="24 25">
    <name type="scientific">Acanthaster planci</name>
    <name type="common">Crown-of-thorns starfish</name>
    <dbReference type="NCBI Taxonomy" id="133434"/>
    <lineage>
        <taxon>Eukaryota</taxon>
        <taxon>Metazoa</taxon>
        <taxon>Echinodermata</taxon>
        <taxon>Eleutherozoa</taxon>
        <taxon>Asterozoa</taxon>
        <taxon>Asteroidea</taxon>
        <taxon>Valvatacea</taxon>
        <taxon>Valvatida</taxon>
        <taxon>Acanthasteridae</taxon>
        <taxon>Acanthaster</taxon>
    </lineage>
</organism>
<evidence type="ECO:0000256" key="9">
    <source>
        <dbReference type="ARBA" id="ARBA00022840"/>
    </source>
</evidence>
<dbReference type="Gene3D" id="1.20.920.30">
    <property type="match status" value="1"/>
</dbReference>
<dbReference type="GO" id="GO:0005524">
    <property type="term" value="F:ATP binding"/>
    <property type="evidence" value="ECO:0007669"/>
    <property type="project" value="UniProtKB-KW"/>
</dbReference>
<keyword evidence="7" id="KW-0677">Repeat</keyword>
<keyword evidence="8" id="KW-0547">Nucleotide-binding</keyword>
<dbReference type="Gene3D" id="1.10.287.2620">
    <property type="match status" value="1"/>
</dbReference>
<dbReference type="Pfam" id="PF12781">
    <property type="entry name" value="AAA_9"/>
    <property type="match status" value="1"/>
</dbReference>
<dbReference type="InterPro" id="IPR042219">
    <property type="entry name" value="AAA_lid_11_sf"/>
</dbReference>
<evidence type="ECO:0000256" key="4">
    <source>
        <dbReference type="ARBA" id="ARBA00011655"/>
    </source>
</evidence>
<feature type="domain" description="AAA+ ATPase" evidence="23">
    <location>
        <begin position="1358"/>
        <end position="1504"/>
    </location>
</feature>
<dbReference type="Pfam" id="PF18198">
    <property type="entry name" value="AAA_lid_11"/>
    <property type="match status" value="1"/>
</dbReference>
<dbReference type="InterPro" id="IPR003593">
    <property type="entry name" value="AAA+_ATPase"/>
</dbReference>
<dbReference type="InterPro" id="IPR042228">
    <property type="entry name" value="Dynein_linker_3"/>
</dbReference>
<dbReference type="Gene3D" id="3.40.50.300">
    <property type="entry name" value="P-loop containing nucleotide triphosphate hydrolases"/>
    <property type="match status" value="5"/>
</dbReference>
<comment type="function">
    <text evidence="17">Force generating protein of respiratory cilia. Produces force towards the minus ends of microtubules. Dynein has ATPase activity; the force-producing power stroke is thought to occur on release of ADP. Involved in sperm motility; implicated in sperm flagellar assembly.</text>
</comment>
<dbReference type="InterPro" id="IPR043157">
    <property type="entry name" value="Dynein_AAA1S"/>
</dbReference>
<dbReference type="Gene3D" id="1.20.1270.280">
    <property type="match status" value="1"/>
</dbReference>
<dbReference type="FunFam" id="1.10.8.720:FF:000001">
    <property type="entry name" value="dynein heavy chain 7, axonemal"/>
    <property type="match status" value="1"/>
</dbReference>
<dbReference type="FunFam" id="3.40.50.300:FF:002141">
    <property type="entry name" value="Dynein heavy chain"/>
    <property type="match status" value="1"/>
</dbReference>
<dbReference type="FunFam" id="3.40.50.300:FF:001328">
    <property type="entry name" value="Dynein heavy chain 6, axonemal"/>
    <property type="match status" value="1"/>
</dbReference>
<keyword evidence="14" id="KW-0505">Motor protein</keyword>
<dbReference type="Pfam" id="PF08393">
    <property type="entry name" value="DHC_N2"/>
    <property type="match status" value="1"/>
</dbReference>
<dbReference type="Gene3D" id="1.10.472.130">
    <property type="match status" value="1"/>
</dbReference>
<evidence type="ECO:0000256" key="8">
    <source>
        <dbReference type="ARBA" id="ARBA00022741"/>
    </source>
</evidence>
<dbReference type="PANTHER" id="PTHR22878:SF71">
    <property type="entry name" value="DYNEIN, AXONEMAL, HEAVY CHAIN 3"/>
    <property type="match status" value="1"/>
</dbReference>
<dbReference type="FunFam" id="1.10.472.130:FF:000008">
    <property type="entry name" value="Dynein axonemal heavy chain 3"/>
    <property type="match status" value="1"/>
</dbReference>
<dbReference type="Pfam" id="PF03028">
    <property type="entry name" value="Dynein_heavy"/>
    <property type="match status" value="1"/>
</dbReference>
<dbReference type="KEGG" id="aplc:110981882"/>
<feature type="domain" description="AAA+ ATPase" evidence="23">
    <location>
        <begin position="2000"/>
        <end position="2147"/>
    </location>
</feature>
<dbReference type="InterPro" id="IPR042222">
    <property type="entry name" value="Dynein_2_N"/>
</dbReference>
<dbReference type="GO" id="GO:0005858">
    <property type="term" value="C:axonemal dynein complex"/>
    <property type="evidence" value="ECO:0007669"/>
    <property type="project" value="UniProtKB-ARBA"/>
</dbReference>
<evidence type="ECO:0000256" key="19">
    <source>
        <dbReference type="ARBA" id="ARBA00078559"/>
    </source>
</evidence>
<keyword evidence="12 21" id="KW-0175">Coiled coil</keyword>
<dbReference type="Pfam" id="PF12774">
    <property type="entry name" value="AAA_6"/>
    <property type="match status" value="1"/>
</dbReference>
<evidence type="ECO:0000256" key="5">
    <source>
        <dbReference type="ARBA" id="ARBA00022490"/>
    </source>
</evidence>
<dbReference type="Gene3D" id="1.10.8.710">
    <property type="match status" value="1"/>
</dbReference>
<dbReference type="FunFam" id="3.20.180.20:FF:000003">
    <property type="entry name" value="Dynein heavy chain 12, axonemal"/>
    <property type="match status" value="1"/>
</dbReference>
<dbReference type="FunFam" id="1.20.1270.280:FF:000037">
    <property type="entry name" value="Dynein, axonemal, heavy chain 7"/>
    <property type="match status" value="1"/>
</dbReference>
<feature type="compositionally biased region" description="Polar residues" evidence="22">
    <location>
        <begin position="96"/>
        <end position="105"/>
    </location>
</feature>
<dbReference type="Gene3D" id="1.20.58.1120">
    <property type="match status" value="1"/>
</dbReference>
<dbReference type="Pfam" id="PF17852">
    <property type="entry name" value="Dynein_AAA_lid"/>
    <property type="match status" value="1"/>
</dbReference>
<keyword evidence="9" id="KW-0067">ATP-binding</keyword>
<dbReference type="Pfam" id="PF12775">
    <property type="entry name" value="AAA_7"/>
    <property type="match status" value="1"/>
</dbReference>
<feature type="region of interest" description="Disordered" evidence="22">
    <location>
        <begin position="86"/>
        <end position="131"/>
    </location>
</feature>
<dbReference type="FunFam" id="3.40.50.300:FF:000362">
    <property type="entry name" value="Dynein, axonemal, heavy chain 6"/>
    <property type="match status" value="1"/>
</dbReference>
<dbReference type="FunFam" id="1.10.8.1220:FF:000001">
    <property type="entry name" value="Dynein axonemal heavy chain 5"/>
    <property type="match status" value="1"/>
</dbReference>
<evidence type="ECO:0000256" key="13">
    <source>
        <dbReference type="ARBA" id="ARBA00023069"/>
    </source>
</evidence>
<keyword evidence="10" id="KW-0282">Flagellum</keyword>
<dbReference type="Proteomes" id="UP000694845">
    <property type="component" value="Unplaced"/>
</dbReference>
<evidence type="ECO:0000313" key="25">
    <source>
        <dbReference type="RefSeq" id="XP_022095571.1"/>
    </source>
</evidence>
<evidence type="ECO:0000256" key="1">
    <source>
        <dbReference type="ARBA" id="ARBA00004230"/>
    </source>
</evidence>
<dbReference type="InterPro" id="IPR024317">
    <property type="entry name" value="Dynein_heavy_chain_D4_dom"/>
</dbReference>
<dbReference type="Gene3D" id="1.20.920.20">
    <property type="match status" value="1"/>
</dbReference>
<dbReference type="Gene3D" id="1.20.140.100">
    <property type="entry name" value="Dynein heavy chain, N-terminal domain 2"/>
    <property type="match status" value="1"/>
</dbReference>
<evidence type="ECO:0000256" key="6">
    <source>
        <dbReference type="ARBA" id="ARBA00022701"/>
    </source>
</evidence>
<dbReference type="FunFam" id="1.20.920.20:FF:000006">
    <property type="entry name" value="Dynein, axonemal, heavy chain 6"/>
    <property type="match status" value="1"/>
</dbReference>
<evidence type="ECO:0000256" key="7">
    <source>
        <dbReference type="ARBA" id="ARBA00022737"/>
    </source>
</evidence>
<dbReference type="FunFam" id="1.10.8.710:FF:000004">
    <property type="entry name" value="Dynein axonemal heavy chain 6"/>
    <property type="match status" value="1"/>
</dbReference>
<dbReference type="InterPro" id="IPR043160">
    <property type="entry name" value="Dynein_C_barrel"/>
</dbReference>
<sequence>MDRARVTGTPLLSCSQTRGLPGLPPLPKDAAKHPSELYQIVLKHSEHPPIMQGMSWTLAAPFKEQKYSRTPSESIANNYTPSANKLNIKALPRSNLARSVTQPSMTRKRSHSPQRSPRSPQPGDIPPISPRAKTFVGRRAKAQLNGHAVLPSSRPMTPIEQLDTMLKLEQEEDANHGEPCERDLERYHYYITKGLTPEMLALPPDNMMDNVRCYIPRALLEEVGLQKLRSSLEEEIYSDYEFSSRKAIVDYILKDPDEKSRLHIAWIPRPFPRRIIRAPVPWHNSYLTNKDCNTSHLFITNNIMLELQNLWYDRFCTLRFVRLEDLLSAELPLLPEEFENLVKKQCAEARQVLQMSWIPTCAEIFMDRKELWGHLVPQNDIDSTQRVQEFFACVAALMSIQLRSMVINSLADFLEFFQIHENGNEFGDEYQELQYVMAQIMIVKLKVEEPRITFDPPFRECRDIILRCFSEIISSADQLQRVECAIFPQMQNQRLLLRSVKVDEPLVEDFIDKAMQIFKLNTVGPTRYLNTYKKYNDLLNTKADADVAAFLKEKHSLQGFVKKIASYQQLKDEIALLRITVPLSMFCLDCRLLNADLCSRAQKLKEKLILFEVDENRMLNKGICRRYDEIADRLGEMPSTTAEIVELSDFLRESSEVTVFKLKDEIDEAANRLMFLLDYANLPYEDIKLNSTVFHWPEHIQTVFEVCRNRLMTRREQAEEEVRKKVQRFEEKLNEYNKEVESFRKKEILSMDEMTTNVNRLNELQQLLEASQDELDGLNKEEQLLEWEPSQFPILSTMFTTKQPYDQLWNTALNFHTKYETWLNGPFQDLNAEQVNDEVDGMFRTMYKLSRSFNDQPGPQRIANNVKSKIDKFKVHLPLLGVICNPGIRDRHWEQMSEIVGFELKPKPESSMYHMLELGLTKHLEKLEEIGAAASKEYSLEKALEKMKTEWADVHFEFVPYRDTGVSILSSVDEIQLLLDDHIVKVQTMRGSPYIKPFENEMKEWEEKLVTMQDILDGWLKCQATWLYLEPIFSSEDIMAQMPEEGRKFGIVDSYWKDIMTEAIKDTKALVCTAQPNMLGRLNESNQLLEEIQKGLNNYLEKKRLYFPRFFFLSNDELLEILSETKDPLRVQPHLKKCFEGIAKLEFTDQQEIVGMISAEKETVPFATKIFPAKAKGMVEKWLLQVEEVMISSVRKVIQEGVAAYANLPRNKWVLDWAGQVVLCVTQIYWTQEVAKAIKEPGGLKKYLEQSNKQLAEIVELVRGKLEGGARVTLGALTVIDVHARDVVEQLGNLGVESTNDFNWIAQLRYYFDGTNVNVHMITTDIAYGYEYLGNSGRLVITPLTDRCYRTLMGALKLNLGGAPEGPAGTGKTETSKDLAKAVAKQCVVFNCSDGLDYKAMGKFFKGLAQAGAWACFDEFNRIELEVLSVVAQQILSIQRAIQQHLKRFQFEGTELTLNPTCTMFITMNPGYAGRSDLPDNLKVLFRTVAMMVPDYALIAEISLYSMGFVDARSLAGKIVATYKLCSELLSSQHHYDYGMRAVKSVLTAAGNLKLKYPEELEAVLVLRAIKDVNLPKFLAQDVPLFEGIISDLFPGVVLPTPDYAVLLETLNENIKKLGLQPVPWFIEKIIQVYEMMLVRHGFMIVGDPMGGKTSSYKVLANTLGDLHTAGLMGEFRVIHEVINPKAITMGQLYGSFDPVSHEWTDGVLANTFREQAASQTEDRKWIVFDGPVDAVWIENMNTVLDDNKKLCLMSGEIIQMSNKQNLIFEPADLEQASPATVSRCGMIYMEPHQLGWKPLRDSYMDTLPTSLSQEHRELVNDLFEWLVDPCLDFIRHECKLFINTSNIHLAQSLMKLYTCLMDEIKDSGTEGHDTMSNQQITLWLQGLFLFCVVWSLAGTMNGDSRKKFDQFFRLLISGTHPDHPKPKSIKITKSNSFPERGSIFDFYFQKQASGSWCEWIDYLDKSKLKIPAGAKVSDLIIQTNDTARQIYFLDTYMTHARPMLFIGPTGTGKSAITNDYLVGLPKEHYIPNNINFSARTSANQTQDIIMSKLDRRRKGVYGPPMGKKCVIFVDDLNMPAKEKYGAQPPIELLRQWVDHGHWFDRKDTSKLEMADVLLVAAMGPPGGGRNDITGRFTRHMNIVAIDSFDDATMTKIFTAIADWHFAQGFDSAFVRLGKIMVMATMGVYKATVSNFLPTPSKSHYVFNLRDFARVIRGVLLIPSTHLKEDDKDKLIRLWIHEVYRVFYDRLVDDKDRLTFFDIVKEMTQSHFKTSVDKVLSHLTPSGKLIDDNVRSLFFGDYTNPDSDQKVYDEVTDLKELTSTMQFYLGEYNQISKAPMSLVMFKFAIEHISRVSRVLKQDNGHALLIGIGGSGRQSATKLSTFMADYELFQIEITKNYTNNEWREDIKKLLLKSGAEGKQTVFLFSDNQIKDESFVEDINMILNTGDVPNLFPADEKAELIEKMQQVARMEGRKIEATPLAMYNYFIEKVRKNLHVVLAMSPIGDTFRNRLRMFPSLINCCTIDWFQPWPEDALEMVANTFLEDIEDIDDNVRKECVFMCKHFHESVRKLSESFLEQLRRHNYVTPTSYLELILTFKKLLGLKRAEIMTLKNRYLGGLEKLAFASSQVAVMQEELTALQPELIKTSEETEKLMEKIEQDTVEVEAQKEVVAADEAVANKAADEAQAIKSDCESDLAEAIPALEAALAALNTLKPSDISMVKAMKNPPSGVKLVMEAICIMRNIKAERKPDPSGSGKMVEDYWGPSQKLLGDMKFLDHLKTYDKDNIAPAVIKKIRDKYIPNPDFEPSVIRNISTACEGLCKWVRAMDVYDRVAKVVAPKKAKLAEAEAELAVQMDMLNTKRAQLKAVTDKLQALNEQLDAMVQKKKELEANIELCSQKLVRAEKLIGGLGGERDRWNEAASMLGEKYIKIIGDVLISSGVVAYLGAFTVDFRLKATEEWQKLCQERLIPCSDTFSLSATLGEPVKIRAWNIAGLPVDSFSVDNGIITSNSRRWPLMIDPQGQANKWVKNMEKANQLSIIKLSDSNYVRTLENAIQFGKPVLLENVGEELDPLLEPVLLKQTFKQQGVEYLRLGENLIEYSHDFRFYITTTLRNPHYLPEISVKVVLLNFMITPLGLQDQLLGIVAAKEKPELEEKKNQLILESAANKKQLKEIEDKILEVLSSSEGNILEDETAIKVLSSSKMLSEEISAKQEIASATEKEIDETRNGYKPVAIHSATLFFCISDLANIEPMYQYSLTWFINLYLQSIQNSKKSSVLEERIENLNDHFTDSIYRNVCRSLFEKDKLLFSFILCIGIMKSRGTIDDEEWRFLLTGGVALDNPFPNPCSEWLSDKAWAEIVRSSNLATLNGFKEHFEENHATWKQVYDSATPHELKYPVPFDTTGGLARMIILRCLRPDKLVPAVQDYIVDNMGRSYIEPPTFDLAGSFADSHCCAPLIFVLSPGADPMAGLLKFAEDRGFGGSRIQTISLGQGQGPIATKMIEDALRQGTWVVLQNCHLASSWMPKLEKICEEVIVPEATHKEFRLWLTSYASDDFPVSILQNGVKMTNEPPKGLRANLLRSYLNDPISDPEFFDSCNKPQIWRRLLFGLCFFHALMQERRKFGPLGWNIPYEFNESDLRISMKQLLMFLNDYDDVPFDALTYLTGECNYGGRVTDDKDRRLLTSLLSKFYNDRILEEDKFPFSDSGDYFCPADGPYQVYIDYIRSLPIIPHPEVFGLHENADITKDNQETQQLFDGILLTLPRQSGGSGKSPQEIIEDLAVDILSKLPSDYNLEYVMEKYPVVYTESMNTVLRQELIRFNRLTSVVRSSLQNIQKAIKGLVVMSSELEDVFDSMLVGKVPAMWAAKSYPSLKPLGGYIIDLLARLKFLQDWIDHGVPKCFWLSGFYFTQSFLTGVSQNYARKYTIPIDHLGFEFEVTGHEETVEEKAEDGAYVYGLFLEGARWDRSLMRLNESNPKILYDTIPVTWLKPGVRANFKAVPTYTCPVYKTSARRGTLSTTGHSTNFVMMLELPSDKPQAHWINRGVASLCQLDD</sequence>
<protein>
    <recommendedName>
        <fullName evidence="18">Dynein axonemal heavy chain 3</fullName>
    </recommendedName>
    <alternativeName>
        <fullName evidence="20">Axonemal beta dynein heavy chain 3</fullName>
    </alternativeName>
    <alternativeName>
        <fullName evidence="19">Ciliary dynein heavy chain 3</fullName>
    </alternativeName>
</protein>
<dbReference type="InterPro" id="IPR013602">
    <property type="entry name" value="Dynein_heavy_linker"/>
</dbReference>
<dbReference type="Gene3D" id="6.10.140.1060">
    <property type="match status" value="1"/>
</dbReference>
<dbReference type="FunFam" id="1.20.140.100:FF:000004">
    <property type="entry name" value="Dynein axonemal heavy chain 6"/>
    <property type="match status" value="1"/>
</dbReference>
<dbReference type="GO" id="GO:0005874">
    <property type="term" value="C:microtubule"/>
    <property type="evidence" value="ECO:0007669"/>
    <property type="project" value="UniProtKB-KW"/>
</dbReference>
<dbReference type="FunFam" id="3.40.50.300:FF:005585">
    <property type="entry name" value="Predicted protein"/>
    <property type="match status" value="1"/>
</dbReference>
<dbReference type="RefSeq" id="XP_022095571.1">
    <property type="nucleotide sequence ID" value="XM_022239879.1"/>
</dbReference>
<dbReference type="FunFam" id="1.20.920.30:FF:000002">
    <property type="entry name" value="Dynein axonemal heavy chain 3"/>
    <property type="match status" value="1"/>
</dbReference>
<dbReference type="GO" id="GO:0045505">
    <property type="term" value="F:dynein intermediate chain binding"/>
    <property type="evidence" value="ECO:0007669"/>
    <property type="project" value="InterPro"/>
</dbReference>
<dbReference type="OMA" id="ECMREKK"/>
<dbReference type="InterPro" id="IPR004273">
    <property type="entry name" value="Dynein_heavy_D6_P-loop"/>
</dbReference>
<feature type="compositionally biased region" description="Pro residues" evidence="22">
    <location>
        <begin position="119"/>
        <end position="129"/>
    </location>
</feature>
<dbReference type="InterPro" id="IPR024743">
    <property type="entry name" value="Dynein_HC_stalk"/>
</dbReference>
<evidence type="ECO:0000256" key="17">
    <source>
        <dbReference type="ARBA" id="ARBA00057074"/>
    </source>
</evidence>
<evidence type="ECO:0000256" key="20">
    <source>
        <dbReference type="ARBA" id="ARBA00082097"/>
    </source>
</evidence>
<dbReference type="CTD" id="55567"/>
<keyword evidence="6" id="KW-0493">Microtubule</keyword>
<dbReference type="GO" id="GO:0007018">
    <property type="term" value="P:microtubule-based movement"/>
    <property type="evidence" value="ECO:0007669"/>
    <property type="project" value="InterPro"/>
</dbReference>
<dbReference type="OrthoDB" id="5593012at2759"/>
<dbReference type="PANTHER" id="PTHR22878">
    <property type="entry name" value="DYNEIN HEAVY CHAIN 6, AXONEMAL-LIKE-RELATED"/>
    <property type="match status" value="1"/>
</dbReference>
<dbReference type="InterPro" id="IPR041228">
    <property type="entry name" value="Dynein_C"/>
</dbReference>
<dbReference type="InterPro" id="IPR035699">
    <property type="entry name" value="AAA_6"/>
</dbReference>
<dbReference type="FunFam" id="3.10.490.20:FF:000001">
    <property type="entry name" value="dynein heavy chain 7, axonemal"/>
    <property type="match status" value="1"/>
</dbReference>
<dbReference type="GO" id="GO:0031514">
    <property type="term" value="C:motile cilium"/>
    <property type="evidence" value="ECO:0007669"/>
    <property type="project" value="UniProtKB-SubCell"/>
</dbReference>
<keyword evidence="11" id="KW-0243">Dynein</keyword>
<dbReference type="InterPro" id="IPR041658">
    <property type="entry name" value="AAA_lid_11"/>
</dbReference>
<dbReference type="InterPro" id="IPR041466">
    <property type="entry name" value="Dynein_AAA5_ext"/>
</dbReference>
<dbReference type="Pfam" id="PF12780">
    <property type="entry name" value="AAA_8"/>
    <property type="match status" value="1"/>
</dbReference>
<dbReference type="FunFam" id="3.40.50.300:FF:000223">
    <property type="entry name" value="Dynein heavy chain 3, axonemal"/>
    <property type="match status" value="1"/>
</dbReference>
<evidence type="ECO:0000256" key="11">
    <source>
        <dbReference type="ARBA" id="ARBA00023017"/>
    </source>
</evidence>
<reference evidence="25" key="1">
    <citation type="submission" date="2025-08" db="UniProtKB">
        <authorList>
            <consortium name="RefSeq"/>
        </authorList>
    </citation>
    <scope>IDENTIFICATION</scope>
</reference>
<dbReference type="Gene3D" id="3.10.490.20">
    <property type="match status" value="1"/>
</dbReference>
<dbReference type="Pfam" id="PF12777">
    <property type="entry name" value="MT"/>
    <property type="match status" value="1"/>
</dbReference>
<dbReference type="FunFam" id="1.20.58.1120:FF:000005">
    <property type="entry name" value="Dynein, axonemal, heavy chain 12"/>
    <property type="match status" value="1"/>
</dbReference>
<name>A0A8B7YW91_ACAPL</name>
<dbReference type="GO" id="GO:0008569">
    <property type="term" value="F:minus-end-directed microtubule motor activity"/>
    <property type="evidence" value="ECO:0007669"/>
    <property type="project" value="InterPro"/>
</dbReference>
<evidence type="ECO:0000256" key="3">
    <source>
        <dbReference type="ARBA" id="ARBA00008887"/>
    </source>
</evidence>
<dbReference type="Gene3D" id="1.10.8.720">
    <property type="entry name" value="Region D6 of dynein motor"/>
    <property type="match status" value="1"/>
</dbReference>
<evidence type="ECO:0000256" key="14">
    <source>
        <dbReference type="ARBA" id="ARBA00023175"/>
    </source>
</evidence>
<dbReference type="InterPro" id="IPR027417">
    <property type="entry name" value="P-loop_NTPase"/>
</dbReference>
<evidence type="ECO:0000256" key="12">
    <source>
        <dbReference type="ARBA" id="ARBA00023054"/>
    </source>
</evidence>
<evidence type="ECO:0000256" key="2">
    <source>
        <dbReference type="ARBA" id="ARBA00004430"/>
    </source>
</evidence>
<evidence type="ECO:0000256" key="18">
    <source>
        <dbReference type="ARBA" id="ARBA00071812"/>
    </source>
</evidence>
<comment type="subunit">
    <text evidence="4">Consists of at least two heavy chains and a number of intermediate and light chains.</text>
</comment>
<dbReference type="InterPro" id="IPR026983">
    <property type="entry name" value="DHC"/>
</dbReference>
<comment type="similarity">
    <text evidence="3">Belongs to the dynein heavy chain family.</text>
</comment>
<dbReference type="InterPro" id="IPR035706">
    <property type="entry name" value="AAA_9"/>
</dbReference>